<proteinExistence type="predicted"/>
<protein>
    <submittedName>
        <fullName evidence="1">Uncharacterized protein</fullName>
    </submittedName>
</protein>
<dbReference type="AlphaFoldDB" id="A0A8T0PRS4"/>
<name>A0A8T0PRS4_PANVG</name>
<organism evidence="1 2">
    <name type="scientific">Panicum virgatum</name>
    <name type="common">Blackwell switchgrass</name>
    <dbReference type="NCBI Taxonomy" id="38727"/>
    <lineage>
        <taxon>Eukaryota</taxon>
        <taxon>Viridiplantae</taxon>
        <taxon>Streptophyta</taxon>
        <taxon>Embryophyta</taxon>
        <taxon>Tracheophyta</taxon>
        <taxon>Spermatophyta</taxon>
        <taxon>Magnoliopsida</taxon>
        <taxon>Liliopsida</taxon>
        <taxon>Poales</taxon>
        <taxon>Poaceae</taxon>
        <taxon>PACMAD clade</taxon>
        <taxon>Panicoideae</taxon>
        <taxon>Panicodae</taxon>
        <taxon>Paniceae</taxon>
        <taxon>Panicinae</taxon>
        <taxon>Panicum</taxon>
        <taxon>Panicum sect. Hiantes</taxon>
    </lineage>
</organism>
<keyword evidence="2" id="KW-1185">Reference proteome</keyword>
<dbReference type="EMBL" id="CM029051">
    <property type="protein sequence ID" value="KAG2561666.1"/>
    <property type="molecule type" value="Genomic_DNA"/>
</dbReference>
<comment type="caution">
    <text evidence="1">The sequence shown here is derived from an EMBL/GenBank/DDBJ whole genome shotgun (WGS) entry which is preliminary data.</text>
</comment>
<dbReference type="Proteomes" id="UP000823388">
    <property type="component" value="Chromosome 8K"/>
</dbReference>
<accession>A0A8T0PRS4</accession>
<evidence type="ECO:0000313" key="1">
    <source>
        <dbReference type="EMBL" id="KAG2561666.1"/>
    </source>
</evidence>
<evidence type="ECO:0000313" key="2">
    <source>
        <dbReference type="Proteomes" id="UP000823388"/>
    </source>
</evidence>
<sequence>MISILVHGALHPAGVGRTWAAEGASFGVGSPSHQCRLDLGPLRAPRSLGAARSQGAAVGSKPSAC</sequence>
<reference evidence="1" key="1">
    <citation type="submission" date="2020-05" db="EMBL/GenBank/DDBJ databases">
        <title>WGS assembly of Panicum virgatum.</title>
        <authorList>
            <person name="Lovell J.T."/>
            <person name="Jenkins J."/>
            <person name="Shu S."/>
            <person name="Juenger T.E."/>
            <person name="Schmutz J."/>
        </authorList>
    </citation>
    <scope>NUCLEOTIDE SEQUENCE</scope>
    <source>
        <strain evidence="1">AP13</strain>
    </source>
</reference>
<gene>
    <name evidence="1" type="ORF">PVAP13_8KG171800</name>
</gene>